<dbReference type="EMBL" id="KF184898">
    <property type="protein sequence ID" value="AGT16457.1"/>
    <property type="molecule type" value="Genomic_DNA"/>
</dbReference>
<evidence type="ECO:0000313" key="2">
    <source>
        <dbReference type="EMBL" id="AGT16457.1"/>
    </source>
</evidence>
<dbReference type="Gene3D" id="1.20.1260.10">
    <property type="match status" value="1"/>
</dbReference>
<reference evidence="2" key="1">
    <citation type="submission" date="2013-05" db="EMBL/GenBank/DDBJ databases">
        <title>Building the sugarcane genome for biotechnology and identifying evolutionary trends.</title>
        <authorList>
            <person name="De Setta N."/>
            <person name="Monteiro-Vitorello C.B."/>
            <person name="Metcalfe C.J."/>
            <person name="Cruz G.M.Q."/>
            <person name="Del Bem L.E."/>
            <person name="Vicentini R."/>
            <person name="Nogueira F.T.S."/>
            <person name="Campos R.A."/>
            <person name="Nunes S.L."/>
            <person name="Turrini P.C.G."/>
            <person name="Vieira A.P."/>
            <person name="Cruz E.A.O."/>
            <person name="Correa T.C.S."/>
            <person name="Hotta C.T."/>
            <person name="de Mello-Varani A."/>
            <person name="Vautrin S."/>
            <person name="Trindade A.S."/>
            <person name="Vilela M.M."/>
            <person name="Horta C.L."/>
            <person name="Sato P.M."/>
            <person name="de Andrade R.F."/>
            <person name="Nishiyama M.Y."/>
            <person name="Cardoso-Silva C.B."/>
            <person name="Scortecci K.C."/>
            <person name="Garcia A.A.F."/>
            <person name="Carneiro M.S."/>
            <person name="Kim C."/>
            <person name="Paterson A.H."/>
            <person name="Berges H."/>
            <person name="D'Hont A."/>
            <person name="de-Souza A.P."/>
            <person name="Souza G.M."/>
            <person name="Vincentz M."/>
            <person name="Kitajima J.P."/>
            <person name="Van Sluys M.-A."/>
        </authorList>
    </citation>
    <scope>NUCLEOTIDE SEQUENCE</scope>
</reference>
<dbReference type="InterPro" id="IPR012347">
    <property type="entry name" value="Ferritin-like"/>
</dbReference>
<feature type="region of interest" description="Disordered" evidence="1">
    <location>
        <begin position="51"/>
        <end position="81"/>
    </location>
</feature>
<name>A0A059PZ84_9POAL</name>
<organism evidence="2">
    <name type="scientific">Saccharum hybrid cultivar R570</name>
    <dbReference type="NCBI Taxonomy" id="131158"/>
    <lineage>
        <taxon>Eukaryota</taxon>
        <taxon>Viridiplantae</taxon>
        <taxon>Streptophyta</taxon>
        <taxon>Embryophyta</taxon>
        <taxon>Tracheophyta</taxon>
        <taxon>Spermatophyta</taxon>
        <taxon>Magnoliopsida</taxon>
        <taxon>Liliopsida</taxon>
        <taxon>Poales</taxon>
        <taxon>Poaceae</taxon>
        <taxon>PACMAD clade</taxon>
        <taxon>Panicoideae</taxon>
        <taxon>Andropogonodae</taxon>
        <taxon>Andropogoneae</taxon>
        <taxon>Saccharinae</taxon>
        <taxon>Saccharum</taxon>
        <taxon>Saccharum officinarum species complex</taxon>
    </lineage>
</organism>
<dbReference type="PANTHER" id="PTHR33735">
    <property type="entry name" value="EXPRESSED PROTEIN"/>
    <property type="match status" value="1"/>
</dbReference>
<dbReference type="AlphaFoldDB" id="A0A059PZ84"/>
<proteinExistence type="predicted"/>
<gene>
    <name evidence="2" type="ORF">SHCRBa_163_G19_R_90</name>
</gene>
<protein>
    <submittedName>
        <fullName evidence="2">Uncharacterized protein</fullName>
    </submittedName>
</protein>
<sequence>MAALGSSVTSTGLALHTSVILHRRLGNPVVSASSHHQRSLNGLAMNSSGMNNALPIRGTTTRIPAVGPGPENPSPSGGNLPIPKIPPLAKWVFSAAIFAVPMYRRFRTLEDKIEKTAEVAIEVIDKVAEATEKVAGEVADEFPDNENIKKAASKIKKVMDVIEEDADKAEALIEKVDEIKKEVDSIVDPIINKFVKDKS</sequence>
<dbReference type="PANTHER" id="PTHR33735:SF9">
    <property type="entry name" value="OS04G0450600 PROTEIN"/>
    <property type="match status" value="1"/>
</dbReference>
<accession>A0A059PZ84</accession>
<evidence type="ECO:0000256" key="1">
    <source>
        <dbReference type="SAM" id="MobiDB-lite"/>
    </source>
</evidence>